<sequence>MTAKKKQQQKTRASRKLRGVTRSSKGPKSRDMCFVIMPFGGYFNAYYESIYIPGVKDAGLEPHRADDLYGPQSIVSDIWEYTKKSRVILADLTGKNPNVFYELGLAHASAKPVVMIAPSMDDVPFDLRALRIIIYDKNAPDWGNDLRDNIKMALKEVLSSPLESVLPTFLKVSAGEGKTTITPERKELLQVKRDLDLVKTELRATQAGGLSSHREVPGPDEAEDLMRLYLKRGLSDRLIISMLAERGVPSGWAQNKLRRLHAEEVVRTAAVRKEQSAVAGTSEDKASAEEPPRKT</sequence>
<feature type="region of interest" description="Disordered" evidence="1">
    <location>
        <begin position="1"/>
        <end position="28"/>
    </location>
</feature>
<organism evidence="2 3">
    <name type="scientific">Corallococcus macrosporus</name>
    <dbReference type="NCBI Taxonomy" id="35"/>
    <lineage>
        <taxon>Bacteria</taxon>
        <taxon>Pseudomonadati</taxon>
        <taxon>Myxococcota</taxon>
        <taxon>Myxococcia</taxon>
        <taxon>Myxococcales</taxon>
        <taxon>Cystobacterineae</taxon>
        <taxon>Myxococcaceae</taxon>
        <taxon>Corallococcus</taxon>
    </lineage>
</organism>
<proteinExistence type="predicted"/>
<feature type="compositionally biased region" description="Basic and acidic residues" evidence="1">
    <location>
        <begin position="282"/>
        <end position="295"/>
    </location>
</feature>
<dbReference type="Proteomes" id="UP000664052">
    <property type="component" value="Unassembled WGS sequence"/>
</dbReference>
<dbReference type="EMBL" id="JAFIMU010000010">
    <property type="protein sequence ID" value="MBN8232066.1"/>
    <property type="molecule type" value="Genomic_DNA"/>
</dbReference>
<feature type="region of interest" description="Disordered" evidence="1">
    <location>
        <begin position="271"/>
        <end position="295"/>
    </location>
</feature>
<name>A0ABS3DL30_9BACT</name>
<protein>
    <submittedName>
        <fullName evidence="2">Uncharacterized protein</fullName>
    </submittedName>
</protein>
<keyword evidence="3" id="KW-1185">Reference proteome</keyword>
<feature type="compositionally biased region" description="Basic residues" evidence="1">
    <location>
        <begin position="1"/>
        <end position="19"/>
    </location>
</feature>
<reference evidence="2 3" key="1">
    <citation type="submission" date="2021-02" db="EMBL/GenBank/DDBJ databases">
        <title>De Novo genome assembly of isolated myxobacteria.</title>
        <authorList>
            <person name="Stevens D.C."/>
        </authorList>
    </citation>
    <scope>NUCLEOTIDE SEQUENCE [LARGE SCALE GENOMIC DNA]</scope>
    <source>
        <strain evidence="2 3">ATCC 29039</strain>
    </source>
</reference>
<gene>
    <name evidence="2" type="ORF">JYK02_31580</name>
</gene>
<evidence type="ECO:0000313" key="2">
    <source>
        <dbReference type="EMBL" id="MBN8232066.1"/>
    </source>
</evidence>
<comment type="caution">
    <text evidence="2">The sequence shown here is derived from an EMBL/GenBank/DDBJ whole genome shotgun (WGS) entry which is preliminary data.</text>
</comment>
<dbReference type="Gene3D" id="3.40.50.450">
    <property type="match status" value="1"/>
</dbReference>
<accession>A0ABS3DL30</accession>
<evidence type="ECO:0000256" key="1">
    <source>
        <dbReference type="SAM" id="MobiDB-lite"/>
    </source>
</evidence>
<dbReference type="RefSeq" id="WP_207056579.1">
    <property type="nucleotide sequence ID" value="NZ_JAFIMU010000010.1"/>
</dbReference>
<evidence type="ECO:0000313" key="3">
    <source>
        <dbReference type="Proteomes" id="UP000664052"/>
    </source>
</evidence>